<dbReference type="PROSITE" id="PS50164">
    <property type="entry name" value="GIY_YIG"/>
    <property type="match status" value="1"/>
</dbReference>
<dbReference type="EMBL" id="MN740078">
    <property type="protein sequence ID" value="QHT86945.1"/>
    <property type="molecule type" value="Genomic_DNA"/>
</dbReference>
<protein>
    <recommendedName>
        <fullName evidence="1">GIY-YIG domain-containing protein</fullName>
    </recommendedName>
</protein>
<dbReference type="InterPro" id="IPR000305">
    <property type="entry name" value="GIY-YIG_endonuc"/>
</dbReference>
<dbReference type="InterPro" id="IPR035901">
    <property type="entry name" value="GIY-YIG_endonuc_sf"/>
</dbReference>
<dbReference type="InterPro" id="IPR010896">
    <property type="entry name" value="NUMOD1"/>
</dbReference>
<dbReference type="AlphaFoldDB" id="A0A6C0I3G3"/>
<dbReference type="InterPro" id="IPR006350">
    <property type="entry name" value="Intron_endoG1"/>
</dbReference>
<evidence type="ECO:0000259" key="1">
    <source>
        <dbReference type="PROSITE" id="PS50164"/>
    </source>
</evidence>
<dbReference type="SMART" id="SM00497">
    <property type="entry name" value="IENR1"/>
    <property type="match status" value="1"/>
</dbReference>
<accession>A0A6C0I3G3</accession>
<dbReference type="Pfam" id="PF07453">
    <property type="entry name" value="NUMOD1"/>
    <property type="match status" value="1"/>
</dbReference>
<dbReference type="Pfam" id="PF01541">
    <property type="entry name" value="GIY-YIG"/>
    <property type="match status" value="1"/>
</dbReference>
<evidence type="ECO:0000313" key="2">
    <source>
        <dbReference type="EMBL" id="QHT86945.1"/>
    </source>
</evidence>
<name>A0A6C0I3G3_9ZZZZ</name>
<dbReference type="SUPFAM" id="SSF82771">
    <property type="entry name" value="GIY-YIG endonuclease"/>
    <property type="match status" value="1"/>
</dbReference>
<dbReference type="InterPro" id="IPR003647">
    <property type="entry name" value="Intron_nuc_1_rpt"/>
</dbReference>
<dbReference type="NCBIfam" id="TIGR01453">
    <property type="entry name" value="grpIintron_endo"/>
    <property type="match status" value="1"/>
</dbReference>
<feature type="domain" description="GIY-YIG" evidence="1">
    <location>
        <begin position="1"/>
        <end position="93"/>
    </location>
</feature>
<dbReference type="SMART" id="SM00465">
    <property type="entry name" value="GIYc"/>
    <property type="match status" value="1"/>
</dbReference>
<dbReference type="InterPro" id="IPR036388">
    <property type="entry name" value="WH-like_DNA-bd_sf"/>
</dbReference>
<dbReference type="GO" id="GO:0004519">
    <property type="term" value="F:endonuclease activity"/>
    <property type="evidence" value="ECO:0007669"/>
    <property type="project" value="InterPro"/>
</dbReference>
<organism evidence="2">
    <name type="scientific">viral metagenome</name>
    <dbReference type="NCBI Taxonomy" id="1070528"/>
    <lineage>
        <taxon>unclassified sequences</taxon>
        <taxon>metagenomes</taxon>
        <taxon>organismal metagenomes</taxon>
    </lineage>
</organism>
<dbReference type="Gene3D" id="1.10.10.10">
    <property type="entry name" value="Winged helix-like DNA-binding domain superfamily/Winged helix DNA-binding domain"/>
    <property type="match status" value="1"/>
</dbReference>
<sequence>MAYIYRILNKITKKCYIGETKCLDVTRRWNQHKKTIENNKGCCCPALRDAVIKYGIENFVFTVLVICFVDDRFKYEIEYINKYNSIFPNGYNITNGGEGGGGFQGKKHTEEVKNKIKTTLKKKYIDNPELKKQLSERNKIVLNIPEVKERMKLGMLNSNKHQKATRTPKTDDVKRKISEGLKKYNNENKPIKIQQYDINNNLLNEYTSISEASKKTSITRRVISLYLREKTKSTKGFIWKYV</sequence>
<dbReference type="Gene3D" id="3.40.1440.10">
    <property type="entry name" value="GIY-YIG endonuclease"/>
    <property type="match status" value="1"/>
</dbReference>
<proteinExistence type="predicted"/>
<dbReference type="CDD" id="cd10443">
    <property type="entry name" value="GIY-YIG_HE_Tlr8p_PBC-V_like"/>
    <property type="match status" value="1"/>
</dbReference>
<reference evidence="2" key="1">
    <citation type="journal article" date="2020" name="Nature">
        <title>Giant virus diversity and host interactions through global metagenomics.</title>
        <authorList>
            <person name="Schulz F."/>
            <person name="Roux S."/>
            <person name="Paez-Espino D."/>
            <person name="Jungbluth S."/>
            <person name="Walsh D.A."/>
            <person name="Denef V.J."/>
            <person name="McMahon K.D."/>
            <person name="Konstantinidis K.T."/>
            <person name="Eloe-Fadrosh E.A."/>
            <person name="Kyrpides N.C."/>
            <person name="Woyke T."/>
        </authorList>
    </citation>
    <scope>NUCLEOTIDE SEQUENCE</scope>
    <source>
        <strain evidence="2">GVMAG-M-3300023184-18</strain>
    </source>
</reference>